<organism evidence="2 3">
    <name type="scientific">Portunus trituberculatus</name>
    <name type="common">Swimming crab</name>
    <name type="synonym">Neptunus trituberculatus</name>
    <dbReference type="NCBI Taxonomy" id="210409"/>
    <lineage>
        <taxon>Eukaryota</taxon>
        <taxon>Metazoa</taxon>
        <taxon>Ecdysozoa</taxon>
        <taxon>Arthropoda</taxon>
        <taxon>Crustacea</taxon>
        <taxon>Multicrustacea</taxon>
        <taxon>Malacostraca</taxon>
        <taxon>Eumalacostraca</taxon>
        <taxon>Eucarida</taxon>
        <taxon>Decapoda</taxon>
        <taxon>Pleocyemata</taxon>
        <taxon>Brachyura</taxon>
        <taxon>Eubrachyura</taxon>
        <taxon>Portunoidea</taxon>
        <taxon>Portunidae</taxon>
        <taxon>Portuninae</taxon>
        <taxon>Portunus</taxon>
    </lineage>
</organism>
<dbReference type="EMBL" id="VSRR010064943">
    <property type="protein sequence ID" value="MPC84264.1"/>
    <property type="molecule type" value="Genomic_DNA"/>
</dbReference>
<accession>A0A5B7IVM6</accession>
<reference evidence="2 3" key="1">
    <citation type="submission" date="2019-05" db="EMBL/GenBank/DDBJ databases">
        <title>Another draft genome of Portunus trituberculatus and its Hox gene families provides insights of decapod evolution.</title>
        <authorList>
            <person name="Jeong J.-H."/>
            <person name="Song I."/>
            <person name="Kim S."/>
            <person name="Choi T."/>
            <person name="Kim D."/>
            <person name="Ryu S."/>
            <person name="Kim W."/>
        </authorList>
    </citation>
    <scope>NUCLEOTIDE SEQUENCE [LARGE SCALE GENOMIC DNA]</scope>
    <source>
        <tissue evidence="2">Muscle</tissue>
    </source>
</reference>
<proteinExistence type="predicted"/>
<feature type="region of interest" description="Disordered" evidence="1">
    <location>
        <begin position="56"/>
        <end position="91"/>
    </location>
</feature>
<dbReference type="Proteomes" id="UP000324222">
    <property type="component" value="Unassembled WGS sequence"/>
</dbReference>
<evidence type="ECO:0000313" key="3">
    <source>
        <dbReference type="Proteomes" id="UP000324222"/>
    </source>
</evidence>
<evidence type="ECO:0000256" key="1">
    <source>
        <dbReference type="SAM" id="MobiDB-lite"/>
    </source>
</evidence>
<feature type="compositionally biased region" description="Basic and acidic residues" evidence="1">
    <location>
        <begin position="61"/>
        <end position="76"/>
    </location>
</feature>
<sequence length="91" mass="10257">MTIPRLTPTTERSLCLTDSGRGLSDWMGHKYSSLPQKALFQKRRWRVSTCEGEEPQVTCERGGDEAGEEAHCDKTRGWSTSRLRSRGNQSA</sequence>
<gene>
    <name evidence="2" type="ORF">E2C01_078996</name>
</gene>
<dbReference type="AlphaFoldDB" id="A0A5B7IVM6"/>
<comment type="caution">
    <text evidence="2">The sequence shown here is derived from an EMBL/GenBank/DDBJ whole genome shotgun (WGS) entry which is preliminary data.</text>
</comment>
<evidence type="ECO:0000313" key="2">
    <source>
        <dbReference type="EMBL" id="MPC84264.1"/>
    </source>
</evidence>
<protein>
    <submittedName>
        <fullName evidence="2">Uncharacterized protein</fullName>
    </submittedName>
</protein>
<feature type="compositionally biased region" description="Polar residues" evidence="1">
    <location>
        <begin position="77"/>
        <end position="91"/>
    </location>
</feature>
<name>A0A5B7IVM6_PORTR</name>
<keyword evidence="3" id="KW-1185">Reference proteome</keyword>